<reference evidence="1" key="1">
    <citation type="submission" date="2022-01" db="EMBL/GenBank/DDBJ databases">
        <authorList>
            <person name="Jo J.-H."/>
            <person name="Im W.-T."/>
        </authorList>
    </citation>
    <scope>NUCLEOTIDE SEQUENCE</scope>
    <source>
        <strain evidence="1">XY25</strain>
    </source>
</reference>
<accession>A0ABS9K4M6</accession>
<evidence type="ECO:0000313" key="2">
    <source>
        <dbReference type="Proteomes" id="UP001165384"/>
    </source>
</evidence>
<gene>
    <name evidence="1" type="ORF">LZ012_14040</name>
</gene>
<dbReference type="PANTHER" id="PTHR38778">
    <property type="entry name" value="CYTOPLASMIC PROTEIN-RELATED"/>
    <property type="match status" value="1"/>
</dbReference>
<evidence type="ECO:0000313" key="1">
    <source>
        <dbReference type="EMBL" id="MCG2578111.1"/>
    </source>
</evidence>
<comment type="caution">
    <text evidence="1">The sequence shown here is derived from an EMBL/GenBank/DDBJ whole genome shotgun (WGS) entry which is preliminary data.</text>
</comment>
<protein>
    <submittedName>
        <fullName evidence="1">YggL family protein</fullName>
    </submittedName>
</protein>
<dbReference type="Proteomes" id="UP001165384">
    <property type="component" value="Unassembled WGS sequence"/>
</dbReference>
<keyword evidence="2" id="KW-1185">Reference proteome</keyword>
<dbReference type="Pfam" id="PF04320">
    <property type="entry name" value="YggL_50S_bp"/>
    <property type="match status" value="1"/>
</dbReference>
<dbReference type="RefSeq" id="WP_275711440.1">
    <property type="nucleotide sequence ID" value="NZ_JAKLTN010000002.1"/>
</dbReference>
<name>A0ABS9K4M6_9RHOO</name>
<dbReference type="EMBL" id="JAKLTN010000002">
    <property type="protein sequence ID" value="MCG2578111.1"/>
    <property type="molecule type" value="Genomic_DNA"/>
</dbReference>
<sequence length="111" mass="12387">MAKYPRSRRLRKKLHLEEFQELGFDVETELKAPLVGNAEEELLIAFIEGAIEPRGLIYGGSVDCGYVCKAGGGSATEEDRNEVKQWLEGRSEFSSVTTRELTDAWYASLTA</sequence>
<proteinExistence type="predicted"/>
<dbReference type="PANTHER" id="PTHR38778:SF1">
    <property type="entry name" value="CYTOPLASMIC PROTEIN"/>
    <property type="match status" value="1"/>
</dbReference>
<dbReference type="InterPro" id="IPR007416">
    <property type="entry name" value="YggL_50S_bp"/>
</dbReference>
<organism evidence="1 2">
    <name type="scientific">Dechloromonas hankyongensis</name>
    <dbReference type="NCBI Taxonomy" id="2908002"/>
    <lineage>
        <taxon>Bacteria</taxon>
        <taxon>Pseudomonadati</taxon>
        <taxon>Pseudomonadota</taxon>
        <taxon>Betaproteobacteria</taxon>
        <taxon>Rhodocyclales</taxon>
        <taxon>Azonexaceae</taxon>
        <taxon>Dechloromonas</taxon>
    </lineage>
</organism>